<feature type="compositionally biased region" description="Acidic residues" evidence="1">
    <location>
        <begin position="360"/>
        <end position="370"/>
    </location>
</feature>
<dbReference type="AlphaFoldDB" id="A0A8H8DGW1"/>
<accession>A0A8H8DGW1</accession>
<feature type="region of interest" description="Disordered" evidence="1">
    <location>
        <begin position="352"/>
        <end position="376"/>
    </location>
</feature>
<evidence type="ECO:0000313" key="2">
    <source>
        <dbReference type="EMBL" id="KAG5458139.1"/>
    </source>
</evidence>
<organism evidence="2 3">
    <name type="scientific">Olpidium bornovanus</name>
    <dbReference type="NCBI Taxonomy" id="278681"/>
    <lineage>
        <taxon>Eukaryota</taxon>
        <taxon>Fungi</taxon>
        <taxon>Fungi incertae sedis</taxon>
        <taxon>Olpidiomycota</taxon>
        <taxon>Olpidiomycotina</taxon>
        <taxon>Olpidiomycetes</taxon>
        <taxon>Olpidiales</taxon>
        <taxon>Olpidiaceae</taxon>
        <taxon>Olpidium</taxon>
    </lineage>
</organism>
<feature type="region of interest" description="Disordered" evidence="1">
    <location>
        <begin position="488"/>
        <end position="583"/>
    </location>
</feature>
<dbReference type="EMBL" id="JAEFCI010008926">
    <property type="protein sequence ID" value="KAG5458139.1"/>
    <property type="molecule type" value="Genomic_DNA"/>
</dbReference>
<evidence type="ECO:0000313" key="3">
    <source>
        <dbReference type="Proteomes" id="UP000673691"/>
    </source>
</evidence>
<reference evidence="2 3" key="1">
    <citation type="journal article" name="Sci. Rep.">
        <title>Genome-scale phylogenetic analyses confirm Olpidium as the closest living zoosporic fungus to the non-flagellated, terrestrial fungi.</title>
        <authorList>
            <person name="Chang Y."/>
            <person name="Rochon D."/>
            <person name="Sekimoto S."/>
            <person name="Wang Y."/>
            <person name="Chovatia M."/>
            <person name="Sandor L."/>
            <person name="Salamov A."/>
            <person name="Grigoriev I.V."/>
            <person name="Stajich J.E."/>
            <person name="Spatafora J.W."/>
        </authorList>
    </citation>
    <scope>NUCLEOTIDE SEQUENCE [LARGE SCALE GENOMIC DNA]</scope>
    <source>
        <strain evidence="2">S191</strain>
    </source>
</reference>
<feature type="compositionally biased region" description="Polar residues" evidence="1">
    <location>
        <begin position="391"/>
        <end position="401"/>
    </location>
</feature>
<keyword evidence="3" id="KW-1185">Reference proteome</keyword>
<feature type="region of interest" description="Disordered" evidence="1">
    <location>
        <begin position="20"/>
        <end position="211"/>
    </location>
</feature>
<feature type="non-terminal residue" evidence="2">
    <location>
        <position position="583"/>
    </location>
</feature>
<gene>
    <name evidence="2" type="ORF">BJ554DRAFT_1699</name>
</gene>
<proteinExistence type="predicted"/>
<evidence type="ECO:0000256" key="1">
    <source>
        <dbReference type="SAM" id="MobiDB-lite"/>
    </source>
</evidence>
<protein>
    <submittedName>
        <fullName evidence="2">Uncharacterized protein</fullName>
    </submittedName>
</protein>
<feature type="non-terminal residue" evidence="2">
    <location>
        <position position="1"/>
    </location>
</feature>
<feature type="compositionally biased region" description="Low complexity" evidence="1">
    <location>
        <begin position="159"/>
        <end position="170"/>
    </location>
</feature>
<feature type="compositionally biased region" description="Basic and acidic residues" evidence="1">
    <location>
        <begin position="194"/>
        <end position="211"/>
    </location>
</feature>
<feature type="compositionally biased region" description="Polar residues" evidence="1">
    <location>
        <begin position="86"/>
        <end position="95"/>
    </location>
</feature>
<comment type="caution">
    <text evidence="2">The sequence shown here is derived from an EMBL/GenBank/DDBJ whole genome shotgun (WGS) entry which is preliminary data.</text>
</comment>
<feature type="region of interest" description="Disordered" evidence="1">
    <location>
        <begin position="391"/>
        <end position="428"/>
    </location>
</feature>
<feature type="compositionally biased region" description="Pro residues" evidence="1">
    <location>
        <begin position="572"/>
        <end position="583"/>
    </location>
</feature>
<dbReference type="Proteomes" id="UP000673691">
    <property type="component" value="Unassembled WGS sequence"/>
</dbReference>
<sequence length="583" mass="62664">LLSANACSDLGPANCCKVERRGSPVSGGSKRVAFVGEDAWQKEKGNGSSPGGYPDGSSEPVPETQIAEDGTGQVDPTTLPKMDDSIVQQAGQSAMQEPVLQAQPGALQHHGFREATEELNVPPTGVHPEEKNTCKSQWPQSAAEPVSEATSQKRRKSSKSSSWSIRPRSSAPMRTVNRGEGTDTVTPDNGRSAILDERDSAGTTKHVKEGSRLLAPSEKVWPADDVLPAVGLRVDVRRAQKKRQVKSAAISRHGTLPSLKARPATSLPAVAKVGLQGTEVADRMVVIVHAPMEATIQDVCGPKLVHELANVPLRLAQQVKMISRRMSGISASGGRLFKNSSWAGPRISSAVTYSTNSSESDAESEADYLDGENGFNETKSQVDMFTQPLTTAEPAVSNSPPDTERVSGGIESLPPEQPTHENTSGSDIALSEGRDVCDFEWIEHAIAATSAVYRPVEEYVPELFKPRKMATSARSKRVALFVEESQMEVPQSLDDASLPVKSMNLTQRKPKSKDRSLPFLAKSKEREKLPVKSVKKGKGEKRQSMKRQVSSAPAGRGSKLVRSGSTRQPPLKKSPPSVPIVLS</sequence>
<name>A0A8H8DGW1_9FUNG</name>